<comment type="caution">
    <text evidence="2">The sequence shown here is derived from an EMBL/GenBank/DDBJ whole genome shotgun (WGS) entry which is preliminary data.</text>
</comment>
<organism evidence="2 3">
    <name type="scientific">Brachionus calyciflorus</name>
    <dbReference type="NCBI Taxonomy" id="104777"/>
    <lineage>
        <taxon>Eukaryota</taxon>
        <taxon>Metazoa</taxon>
        <taxon>Spiralia</taxon>
        <taxon>Gnathifera</taxon>
        <taxon>Rotifera</taxon>
        <taxon>Eurotatoria</taxon>
        <taxon>Monogononta</taxon>
        <taxon>Pseudotrocha</taxon>
        <taxon>Ploima</taxon>
        <taxon>Brachionidae</taxon>
        <taxon>Brachionus</taxon>
    </lineage>
</organism>
<name>A0A814PNA7_9BILA</name>
<feature type="compositionally biased region" description="Low complexity" evidence="1">
    <location>
        <begin position="55"/>
        <end position="71"/>
    </location>
</feature>
<gene>
    <name evidence="2" type="ORF">OXX778_LOCUS21501</name>
</gene>
<dbReference type="Proteomes" id="UP000663879">
    <property type="component" value="Unassembled WGS sequence"/>
</dbReference>
<evidence type="ECO:0000313" key="2">
    <source>
        <dbReference type="EMBL" id="CAF1108344.1"/>
    </source>
</evidence>
<accession>A0A814PNA7</accession>
<reference evidence="2" key="1">
    <citation type="submission" date="2021-02" db="EMBL/GenBank/DDBJ databases">
        <authorList>
            <person name="Nowell W R."/>
        </authorList>
    </citation>
    <scope>NUCLEOTIDE SEQUENCE</scope>
    <source>
        <strain evidence="2">Ploen Becks lab</strain>
    </source>
</reference>
<dbReference type="AlphaFoldDB" id="A0A814PNA7"/>
<evidence type="ECO:0000313" key="3">
    <source>
        <dbReference type="Proteomes" id="UP000663879"/>
    </source>
</evidence>
<sequence length="385" mass="42818">MVKNINNLPSLFSKQNSITSDKTLTNSVDSPPPPIKSPQISPTYSSSDRKISNASILTTSTVSSNSSTDSSYLKSPPPPPNTIKEYIEAPKMPCTHRHSFGSIDVSSLVNKNHLVGLLDKADQSNRIKNQFLRKHKSSCQLLSPSNSTLLPDLKQNGSNIKIIMNSDDEDSVSKKQKNSLNKSQLEMKLQANASSLLKLESNYTRQYRSNSCSGGSICLTRPTFNNHLSVPEQTLNYSIIKNRKSSASSILDKANRYELESLARIEPVKFCSNCCLVESDYPCKFYLNENNQSTSNSVNSNNCSSNNIYFEFISSAESLPNNDNINNNSKVYSFKSHLLSGDTSSGINLTKSAADILLENVDFERNNFQNDFPNQKFRKMVSFLI</sequence>
<feature type="compositionally biased region" description="Polar residues" evidence="1">
    <location>
        <begin position="16"/>
        <end position="29"/>
    </location>
</feature>
<keyword evidence="3" id="KW-1185">Reference proteome</keyword>
<proteinExistence type="predicted"/>
<protein>
    <submittedName>
        <fullName evidence="2">Uncharacterized protein</fullName>
    </submittedName>
</protein>
<dbReference type="EMBL" id="CAJNOC010008005">
    <property type="protein sequence ID" value="CAF1108344.1"/>
    <property type="molecule type" value="Genomic_DNA"/>
</dbReference>
<dbReference type="OrthoDB" id="10590337at2759"/>
<feature type="region of interest" description="Disordered" evidence="1">
    <location>
        <begin position="16"/>
        <end position="81"/>
    </location>
</feature>
<evidence type="ECO:0000256" key="1">
    <source>
        <dbReference type="SAM" id="MobiDB-lite"/>
    </source>
</evidence>